<proteinExistence type="predicted"/>
<reference evidence="1" key="1">
    <citation type="journal article" date="2015" name="Nature">
        <title>Complex archaea that bridge the gap between prokaryotes and eukaryotes.</title>
        <authorList>
            <person name="Spang A."/>
            <person name="Saw J.H."/>
            <person name="Jorgensen S.L."/>
            <person name="Zaremba-Niedzwiedzka K."/>
            <person name="Martijn J."/>
            <person name="Lind A.E."/>
            <person name="van Eijk R."/>
            <person name="Schleper C."/>
            <person name="Guy L."/>
            <person name="Ettema T.J."/>
        </authorList>
    </citation>
    <scope>NUCLEOTIDE SEQUENCE</scope>
</reference>
<name>A0A0F9A816_9ZZZZ</name>
<evidence type="ECO:0000313" key="1">
    <source>
        <dbReference type="EMBL" id="KKK68336.1"/>
    </source>
</evidence>
<accession>A0A0F9A816</accession>
<organism evidence="1">
    <name type="scientific">marine sediment metagenome</name>
    <dbReference type="NCBI Taxonomy" id="412755"/>
    <lineage>
        <taxon>unclassified sequences</taxon>
        <taxon>metagenomes</taxon>
        <taxon>ecological metagenomes</taxon>
    </lineage>
</organism>
<protein>
    <submittedName>
        <fullName evidence="1">Uncharacterized protein</fullName>
    </submittedName>
</protein>
<dbReference type="AlphaFoldDB" id="A0A0F9A816"/>
<sequence>MIHIPDTLRLVGNVLAGMGDKFAHSDAVTLVLRTGVVESDYFYQRQLGEGPARSFWQIEPPTAKDILGRYLQREDKGNLKMRVQHLLGFRVQWLLEEENRLDMHLQGNEILGVILCRLKYWPVPEPIPHARYVDLQAQYWLEHYNAGGRGSIEHFINAAKKVA</sequence>
<comment type="caution">
    <text evidence="1">The sequence shown here is derived from an EMBL/GenBank/DDBJ whole genome shotgun (WGS) entry which is preliminary data.</text>
</comment>
<dbReference type="EMBL" id="LAZR01059187">
    <property type="protein sequence ID" value="KKK68336.1"/>
    <property type="molecule type" value="Genomic_DNA"/>
</dbReference>
<gene>
    <name evidence="1" type="ORF">LCGC14_2945100</name>
</gene>